<comment type="caution">
    <text evidence="1">The sequence shown here is derived from an EMBL/GenBank/DDBJ whole genome shotgun (WGS) entry which is preliminary data.</text>
</comment>
<accession>A0A0F8WDR4</accession>
<protein>
    <submittedName>
        <fullName evidence="1">Uncharacterized protein</fullName>
    </submittedName>
</protein>
<sequence>MICLNLHGALSLTRTVVTGTKQHLNGEVQPKSGAIDISQFFRLVQMVLVPNCQELKQMYKIGPLTYENPFVFDMALLAPVTSMMTNGIN</sequence>
<proteinExistence type="predicted"/>
<dbReference type="AlphaFoldDB" id="A0A0F8WDR4"/>
<dbReference type="EMBL" id="LAZR01065721">
    <property type="protein sequence ID" value="KKK54967.1"/>
    <property type="molecule type" value="Genomic_DNA"/>
</dbReference>
<evidence type="ECO:0000313" key="1">
    <source>
        <dbReference type="EMBL" id="KKK54967.1"/>
    </source>
</evidence>
<feature type="non-terminal residue" evidence="1">
    <location>
        <position position="89"/>
    </location>
</feature>
<gene>
    <name evidence="1" type="ORF">LCGC14_3079310</name>
</gene>
<organism evidence="1">
    <name type="scientific">marine sediment metagenome</name>
    <dbReference type="NCBI Taxonomy" id="412755"/>
    <lineage>
        <taxon>unclassified sequences</taxon>
        <taxon>metagenomes</taxon>
        <taxon>ecological metagenomes</taxon>
    </lineage>
</organism>
<reference evidence="1" key="1">
    <citation type="journal article" date="2015" name="Nature">
        <title>Complex archaea that bridge the gap between prokaryotes and eukaryotes.</title>
        <authorList>
            <person name="Spang A."/>
            <person name="Saw J.H."/>
            <person name="Jorgensen S.L."/>
            <person name="Zaremba-Niedzwiedzka K."/>
            <person name="Martijn J."/>
            <person name="Lind A.E."/>
            <person name="van Eijk R."/>
            <person name="Schleper C."/>
            <person name="Guy L."/>
            <person name="Ettema T.J."/>
        </authorList>
    </citation>
    <scope>NUCLEOTIDE SEQUENCE</scope>
</reference>
<name>A0A0F8WDR4_9ZZZZ</name>